<dbReference type="InterPro" id="IPR010624">
    <property type="entry name" value="KaiC_dom"/>
</dbReference>
<dbReference type="OrthoDB" id="27015at2157"/>
<dbReference type="SMART" id="SM00382">
    <property type="entry name" value="AAA"/>
    <property type="match status" value="1"/>
</dbReference>
<dbReference type="PANTHER" id="PTHR43637:SF1">
    <property type="entry name" value="UPF0273 PROTEIN TM_0370"/>
    <property type="match status" value="1"/>
</dbReference>
<dbReference type="HOGENOM" id="CLU_046233_0_0_2"/>
<evidence type="ECO:0000256" key="1">
    <source>
        <dbReference type="ARBA" id="ARBA00022741"/>
    </source>
</evidence>
<dbReference type="Pfam" id="PF06745">
    <property type="entry name" value="ATPase"/>
    <property type="match status" value="1"/>
</dbReference>
<dbReference type="InterPro" id="IPR003593">
    <property type="entry name" value="AAA+_ATPase"/>
</dbReference>
<keyword evidence="5" id="KW-1185">Reference proteome</keyword>
<dbReference type="EMBL" id="CP003378">
    <property type="protein sequence ID" value="AFZ70080.1"/>
    <property type="molecule type" value="Genomic_DNA"/>
</dbReference>
<dbReference type="GeneID" id="14211561"/>
<dbReference type="PROSITE" id="PS51146">
    <property type="entry name" value="KAIC"/>
    <property type="match status" value="1"/>
</dbReference>
<keyword evidence="1" id="KW-0547">Nucleotide-binding</keyword>
<dbReference type="GO" id="GO:0005524">
    <property type="term" value="F:ATP binding"/>
    <property type="evidence" value="ECO:0007669"/>
    <property type="project" value="UniProtKB-KW"/>
</dbReference>
<dbReference type="InterPro" id="IPR014774">
    <property type="entry name" value="KaiC-like_dom"/>
</dbReference>
<dbReference type="Proteomes" id="UP000010469">
    <property type="component" value="Chromosome"/>
</dbReference>
<accession>L0AAL5</accession>
<evidence type="ECO:0000313" key="5">
    <source>
        <dbReference type="Proteomes" id="UP000010469"/>
    </source>
</evidence>
<organism evidence="4 5">
    <name type="scientific">Caldisphaera lagunensis (strain DSM 15908 / JCM 11604 / ANMR 0165 / IC-154)</name>
    <dbReference type="NCBI Taxonomy" id="1056495"/>
    <lineage>
        <taxon>Archaea</taxon>
        <taxon>Thermoproteota</taxon>
        <taxon>Thermoprotei</taxon>
        <taxon>Acidilobales</taxon>
        <taxon>Caldisphaeraceae</taxon>
        <taxon>Caldisphaera</taxon>
    </lineage>
</organism>
<evidence type="ECO:0000259" key="3">
    <source>
        <dbReference type="PROSITE" id="PS51146"/>
    </source>
</evidence>
<feature type="domain" description="KaiC" evidence="3">
    <location>
        <begin position="1"/>
        <end position="237"/>
    </location>
</feature>
<dbReference type="Gene3D" id="3.40.50.300">
    <property type="entry name" value="P-loop containing nucleotide triphosphate hydrolases"/>
    <property type="match status" value="1"/>
</dbReference>
<evidence type="ECO:0000313" key="4">
    <source>
        <dbReference type="EMBL" id="AFZ70080.1"/>
    </source>
</evidence>
<protein>
    <submittedName>
        <fullName evidence="4">RecA-superfamily ATPase possibly involved in signal transduction</fullName>
    </submittedName>
</protein>
<name>L0AAL5_CALLD</name>
<dbReference type="InterPro" id="IPR027417">
    <property type="entry name" value="P-loop_NTPase"/>
</dbReference>
<dbReference type="AlphaFoldDB" id="L0AAL5"/>
<dbReference type="KEGG" id="clg:Calag_0301"/>
<dbReference type="STRING" id="1056495.Calag_0301"/>
<sequence length="458" mass="52069">MQEYQGNSTTSLSNFIGPIKKGNVILIVGNPGAGKTIIASKLSLDEIVNNGGSVLYLNMSEVKKDYFKNLKILGVDFEKLENENKFYYIEGITLVNKDSVYELLNQILSYSEKYNVSMVVIDSVTPIFQAFGNEVEVRELIHNFFYRLSKLSNKTLILTEEIPYGEEKFGYGVEEFIVDVIIQLKVLNVKGRIVRVMEIKKFRGSDISIGDIPFRIKSGELISLLYFKTHNQKSSDTIYKVGLGDATFAFYKGTQNLIMVDPKIDREGLIFLGIYGALLGNPFLQSGKEKTIIRVISSDIDKFKKKLNECLNSMSLGKDVIENIMNNIYVLGMDLDIFSLNDYFDVINEQEENIKPAIIIDLTLDLAYNLLGDQQLFNMLQLNLINKRSSNSITGLYIVNGKYKDIYSFPLVSLYDNIAYVKHYKNSGILVKPVKMEYRLFTLESFVINKEMVGKCEL</sequence>
<dbReference type="eggNOG" id="arCOG01174">
    <property type="taxonomic scope" value="Archaea"/>
</dbReference>
<dbReference type="RefSeq" id="WP_015231978.1">
    <property type="nucleotide sequence ID" value="NC_019791.1"/>
</dbReference>
<dbReference type="InParanoid" id="L0AAL5"/>
<dbReference type="SUPFAM" id="SSF52540">
    <property type="entry name" value="P-loop containing nucleoside triphosphate hydrolases"/>
    <property type="match status" value="1"/>
</dbReference>
<dbReference type="PANTHER" id="PTHR43637">
    <property type="entry name" value="UPF0273 PROTEIN TM_0370"/>
    <property type="match status" value="1"/>
</dbReference>
<evidence type="ECO:0000256" key="2">
    <source>
        <dbReference type="ARBA" id="ARBA00022840"/>
    </source>
</evidence>
<reference evidence="5" key="1">
    <citation type="submission" date="2012-03" db="EMBL/GenBank/DDBJ databases">
        <title>Complete genome of Caldisphaera lagunensis DSM 15908.</title>
        <authorList>
            <person name="Lucas S."/>
            <person name="Copeland A."/>
            <person name="Lapidus A."/>
            <person name="Glavina del Rio T."/>
            <person name="Dalin E."/>
            <person name="Tice H."/>
            <person name="Bruce D."/>
            <person name="Goodwin L."/>
            <person name="Pitluck S."/>
            <person name="Peters L."/>
            <person name="Mikhailova N."/>
            <person name="Teshima H."/>
            <person name="Kyrpides N."/>
            <person name="Mavromatis K."/>
            <person name="Ivanova N."/>
            <person name="Brettin T."/>
            <person name="Detter J.C."/>
            <person name="Han C."/>
            <person name="Larimer F."/>
            <person name="Land M."/>
            <person name="Hauser L."/>
            <person name="Markowitz V."/>
            <person name="Cheng J.-F."/>
            <person name="Hugenholtz P."/>
            <person name="Woyke T."/>
            <person name="Wu D."/>
            <person name="Spring S."/>
            <person name="Schroeder M."/>
            <person name="Brambilla E."/>
            <person name="Klenk H.-P."/>
            <person name="Eisen J.A."/>
        </authorList>
    </citation>
    <scope>NUCLEOTIDE SEQUENCE [LARGE SCALE GENOMIC DNA]</scope>
    <source>
        <strain evidence="5">DSM 15908 / JCM 11604 / IC-154</strain>
    </source>
</reference>
<gene>
    <name evidence="4" type="ordered locus">Calag_0301</name>
</gene>
<proteinExistence type="predicted"/>
<keyword evidence="2" id="KW-0067">ATP-binding</keyword>